<evidence type="ECO:0000313" key="5">
    <source>
        <dbReference type="EMBL" id="XAN07460.1"/>
    </source>
</evidence>
<dbReference type="InterPro" id="IPR029062">
    <property type="entry name" value="Class_I_gatase-like"/>
</dbReference>
<reference evidence="5 6" key="1">
    <citation type="submission" date="2024-04" db="EMBL/GenBank/DDBJ databases">
        <title>Isolation of an actinomycete strain from pig manure.</title>
        <authorList>
            <person name="Gong T."/>
            <person name="Yu Z."/>
            <person name="An M."/>
            <person name="Wei C."/>
            <person name="Yang W."/>
            <person name="Liu L."/>
        </authorList>
    </citation>
    <scope>NUCLEOTIDE SEQUENCE [LARGE SCALE GENOMIC DNA]</scope>
    <source>
        <strain evidence="5 6">ZF39</strain>
    </source>
</reference>
<keyword evidence="4" id="KW-0720">Serine protease</keyword>
<dbReference type="PANTHER" id="PTHR20842">
    <property type="entry name" value="PROTEASE S51 ALPHA-ASPARTYL DIPEPTIDASE"/>
    <property type="match status" value="1"/>
</dbReference>
<sequence length="239" mass="25635">MTTHIVAMGGGGFSMSSNGAVTHLDRYIVNLSDAKTPHVCFVPTASADDPRYINSFLTAYAPMGVRTSVLTLWENASDSIKRAAHEADVLLVGGGSTVNLVALWEAHGLTHTIRDVMKDRNIVLAGISAGANVWFQACSTDSFGPTLRPWHGGMGLIKGSFCPHFDGEQNRAPDFASWIAEGRLPDGYGADDGAAVHVQVDGKTRYVAERRNAHVHRVYGSFTPTTSGVIVEPLKTKLI</sequence>
<evidence type="ECO:0000256" key="2">
    <source>
        <dbReference type="ARBA" id="ARBA00022670"/>
    </source>
</evidence>
<proteinExistence type="inferred from homology"/>
<dbReference type="RefSeq" id="WP_425308920.1">
    <property type="nucleotide sequence ID" value="NZ_CP154795.1"/>
</dbReference>
<dbReference type="SUPFAM" id="SSF52317">
    <property type="entry name" value="Class I glutamine amidotransferase-like"/>
    <property type="match status" value="1"/>
</dbReference>
<keyword evidence="6" id="KW-1185">Reference proteome</keyword>
<dbReference type="Gene3D" id="3.40.50.880">
    <property type="match status" value="1"/>
</dbReference>
<dbReference type="Pfam" id="PF03575">
    <property type="entry name" value="Peptidase_S51"/>
    <property type="match status" value="1"/>
</dbReference>
<comment type="similarity">
    <text evidence="1">Belongs to the peptidase S51 family.</text>
</comment>
<name>A0ABZ3FQM7_9ACTN</name>
<protein>
    <submittedName>
        <fullName evidence="5">Peptidase E</fullName>
        <ecNumber evidence="5">3.4.13.21</ecNumber>
    </submittedName>
</protein>
<keyword evidence="3 5" id="KW-0378">Hydrolase</keyword>
<keyword evidence="2" id="KW-0645">Protease</keyword>
<keyword evidence="5" id="KW-0224">Dipeptidase</keyword>
<evidence type="ECO:0000256" key="1">
    <source>
        <dbReference type="ARBA" id="ARBA00006534"/>
    </source>
</evidence>
<dbReference type="PANTHER" id="PTHR20842:SF0">
    <property type="entry name" value="ALPHA-ASPARTYL DIPEPTIDASE"/>
    <property type="match status" value="1"/>
</dbReference>
<evidence type="ECO:0000256" key="3">
    <source>
        <dbReference type="ARBA" id="ARBA00022801"/>
    </source>
</evidence>
<dbReference type="GO" id="GO:0016805">
    <property type="term" value="F:dipeptidase activity"/>
    <property type="evidence" value="ECO:0007669"/>
    <property type="project" value="UniProtKB-KW"/>
</dbReference>
<accession>A0ABZ3FQM7</accession>
<organism evidence="5 6">
    <name type="scientific">Ammonicoccus fulvus</name>
    <dbReference type="NCBI Taxonomy" id="3138240"/>
    <lineage>
        <taxon>Bacteria</taxon>
        <taxon>Bacillati</taxon>
        <taxon>Actinomycetota</taxon>
        <taxon>Actinomycetes</taxon>
        <taxon>Propionibacteriales</taxon>
        <taxon>Propionibacteriaceae</taxon>
        <taxon>Ammonicoccus</taxon>
    </lineage>
</organism>
<evidence type="ECO:0000313" key="6">
    <source>
        <dbReference type="Proteomes" id="UP001442841"/>
    </source>
</evidence>
<dbReference type="Proteomes" id="UP001442841">
    <property type="component" value="Chromosome"/>
</dbReference>
<dbReference type="CDD" id="cd03146">
    <property type="entry name" value="GAT1_Peptidase_E"/>
    <property type="match status" value="1"/>
</dbReference>
<evidence type="ECO:0000256" key="4">
    <source>
        <dbReference type="ARBA" id="ARBA00022825"/>
    </source>
</evidence>
<dbReference type="EMBL" id="CP154795">
    <property type="protein sequence ID" value="XAN07460.1"/>
    <property type="molecule type" value="Genomic_DNA"/>
</dbReference>
<dbReference type="EC" id="3.4.13.21" evidence="5"/>
<gene>
    <name evidence="5" type="ORF">AADG42_09200</name>
</gene>
<dbReference type="InterPro" id="IPR005320">
    <property type="entry name" value="Peptidase_S51"/>
</dbReference>